<keyword evidence="15 20" id="KW-0157">Chromophore</keyword>
<dbReference type="AlphaFoldDB" id="A0A5B8S4F4"/>
<reference evidence="21 22" key="1">
    <citation type="journal article" date="2013" name="J. Microbiol. Biotechnol.">
        <title>Novosphingobium ginsenosidimutans sp. nov., with the ability to convert ginsenoside.</title>
        <authorList>
            <person name="Kim J.K."/>
            <person name="He D."/>
            <person name="Liu Q.M."/>
            <person name="Park H.Y."/>
            <person name="Jung M.S."/>
            <person name="Yoon M.H."/>
            <person name="Kim S.C."/>
            <person name="Im W.T."/>
        </authorList>
    </citation>
    <scope>NUCLEOTIDE SEQUENCE [LARGE SCALE GENOMIC DNA]</scope>
    <source>
        <strain evidence="21 22">FW-6</strain>
    </source>
</reference>
<dbReference type="EMBL" id="CP042345">
    <property type="protein sequence ID" value="QEA16290.1"/>
    <property type="molecule type" value="Genomic_DNA"/>
</dbReference>
<dbReference type="NCBIfam" id="TIGR01115">
    <property type="entry name" value="pufM"/>
    <property type="match status" value="1"/>
</dbReference>
<evidence type="ECO:0000256" key="10">
    <source>
        <dbReference type="ARBA" id="ARBA00022723"/>
    </source>
</evidence>
<evidence type="ECO:0000256" key="1">
    <source>
        <dbReference type="ARBA" id="ARBA00002611"/>
    </source>
</evidence>
<dbReference type="GO" id="GO:0009772">
    <property type="term" value="P:photosynthetic electron transport in photosystem II"/>
    <property type="evidence" value="ECO:0007669"/>
    <property type="project" value="InterPro"/>
</dbReference>
<dbReference type="GO" id="GO:0042314">
    <property type="term" value="F:bacteriochlorophyll binding"/>
    <property type="evidence" value="ECO:0007669"/>
    <property type="project" value="UniProtKB-KW"/>
</dbReference>
<evidence type="ECO:0000256" key="13">
    <source>
        <dbReference type="ARBA" id="ARBA00022982"/>
    </source>
</evidence>
<dbReference type="InterPro" id="IPR000484">
    <property type="entry name" value="Photo_RC_L/M"/>
</dbReference>
<evidence type="ECO:0000256" key="18">
    <source>
        <dbReference type="ARBA" id="ARBA00031893"/>
    </source>
</evidence>
<comment type="similarity">
    <text evidence="3 19">Belongs to the reaction center PufL/M/PsbA/D family.</text>
</comment>
<gene>
    <name evidence="21" type="ORF">FRF71_09175</name>
</gene>
<keyword evidence="12 20" id="KW-0076">Bacteriochlorophyll</keyword>
<keyword evidence="14 20" id="KW-1133">Transmembrane helix</keyword>
<feature type="transmembrane region" description="Helical" evidence="20">
    <location>
        <begin position="52"/>
        <end position="73"/>
    </location>
</feature>
<dbReference type="GO" id="GO:0046872">
    <property type="term" value="F:metal ion binding"/>
    <property type="evidence" value="ECO:0007669"/>
    <property type="project" value="UniProtKB-KW"/>
</dbReference>
<dbReference type="GO" id="GO:0042717">
    <property type="term" value="C:plasma membrane-derived chromatophore membrane"/>
    <property type="evidence" value="ECO:0007669"/>
    <property type="project" value="UniProtKB-SubCell"/>
</dbReference>
<evidence type="ECO:0000256" key="14">
    <source>
        <dbReference type="ARBA" id="ARBA00022989"/>
    </source>
</evidence>
<dbReference type="PROSITE" id="PS00244">
    <property type="entry name" value="REACTION_CENTER"/>
    <property type="match status" value="1"/>
</dbReference>
<proteinExistence type="inferred from homology"/>
<feature type="transmembrane region" description="Helical" evidence="20">
    <location>
        <begin position="115"/>
        <end position="135"/>
    </location>
</feature>
<evidence type="ECO:0000256" key="17">
    <source>
        <dbReference type="ARBA" id="ARBA00023136"/>
    </source>
</evidence>
<dbReference type="InterPro" id="IPR036854">
    <property type="entry name" value="Photo_II_D1/D2_sf"/>
</dbReference>
<feature type="transmembrane region" description="Helical" evidence="20">
    <location>
        <begin position="269"/>
        <end position="292"/>
    </location>
</feature>
<evidence type="ECO:0000256" key="3">
    <source>
        <dbReference type="ARBA" id="ARBA00008204"/>
    </source>
</evidence>
<evidence type="ECO:0000256" key="19">
    <source>
        <dbReference type="RuleBase" id="RU004331"/>
    </source>
</evidence>
<evidence type="ECO:0000256" key="15">
    <source>
        <dbReference type="ARBA" id="ARBA00022991"/>
    </source>
</evidence>
<evidence type="ECO:0000256" key="5">
    <source>
        <dbReference type="ARBA" id="ARBA00022448"/>
    </source>
</evidence>
<feature type="transmembrane region" description="Helical" evidence="20">
    <location>
        <begin position="204"/>
        <end position="227"/>
    </location>
</feature>
<keyword evidence="9 20" id="KW-0812">Transmembrane</keyword>
<evidence type="ECO:0000256" key="2">
    <source>
        <dbReference type="ARBA" id="ARBA00004548"/>
    </source>
</evidence>
<comment type="function">
    <text evidence="1 20">The reaction center is a membrane-bound complex that mediates the initial photochemical event in the electron transfer process of photosynthesis.</text>
</comment>
<dbReference type="SUPFAM" id="SSF81483">
    <property type="entry name" value="Bacterial photosystem II reaction centre, L and M subunits"/>
    <property type="match status" value="1"/>
</dbReference>
<evidence type="ECO:0000313" key="22">
    <source>
        <dbReference type="Proteomes" id="UP000321172"/>
    </source>
</evidence>
<name>A0A5B8S4F4_9SPHN</name>
<dbReference type="InterPro" id="IPR005781">
    <property type="entry name" value="Photo_RC_M"/>
</dbReference>
<feature type="transmembrane region" description="Helical" evidence="20">
    <location>
        <begin position="147"/>
        <end position="168"/>
    </location>
</feature>
<dbReference type="InterPro" id="IPR055265">
    <property type="entry name" value="Photo_RC_L/M_CS"/>
</dbReference>
<dbReference type="OrthoDB" id="8555181at2"/>
<evidence type="ECO:0000313" key="21">
    <source>
        <dbReference type="EMBL" id="QEA16290.1"/>
    </source>
</evidence>
<keyword evidence="13 20" id="KW-0249">Electron transport</keyword>
<keyword evidence="8 20" id="KW-0602">Photosynthesis</keyword>
<dbReference type="RefSeq" id="WP_147090371.1">
    <property type="nucleotide sequence ID" value="NZ_BAABJD010000006.1"/>
</dbReference>
<evidence type="ECO:0000256" key="20">
    <source>
        <dbReference type="RuleBase" id="RU364137"/>
    </source>
</evidence>
<evidence type="ECO:0000256" key="8">
    <source>
        <dbReference type="ARBA" id="ARBA00022531"/>
    </source>
</evidence>
<dbReference type="KEGG" id="ngf:FRF71_09175"/>
<keyword evidence="16 20" id="KW-0408">Iron</keyword>
<dbReference type="PRINTS" id="PR00256">
    <property type="entry name" value="REACTNCENTRE"/>
</dbReference>
<keyword evidence="11 20" id="KW-0460">Magnesium</keyword>
<keyword evidence="22" id="KW-1185">Reference proteome</keyword>
<evidence type="ECO:0000256" key="16">
    <source>
        <dbReference type="ARBA" id="ARBA00023004"/>
    </source>
</evidence>
<sequence length="324" mass="36310">MASYQNIFTQVQLRSAPEMGVPLPAGDEPRLRDTAFVHLLGRIGQAQIGPVYLGWTGIFSLIFGFVWFEIVGLNMLASVGWDPIQFVRQLPWLALEPPGPQYGFTPFVPLAEGGWWILAGFCLTISILLWWVRTYRRARALGMGTHVAWAFLSAIWLFLVLGFIRPFFMGSWAESVPFGIFPHLDWTAAFSIRYGNLFYNPFHALSIAFLYGSTLLFAMHGATILAVGRYGGEREIEQITDRGTASERAALFWRWTMGFNATMESIHRWAWWFAVLTTLTGGIGILLTGTVVDNWYLWAQEHQFAPAYPTTGVVDPAATGSVGQ</sequence>
<evidence type="ECO:0000256" key="11">
    <source>
        <dbReference type="ARBA" id="ARBA00022842"/>
    </source>
</evidence>
<keyword evidence="17 20" id="KW-0472">Membrane</keyword>
<evidence type="ECO:0000256" key="4">
    <source>
        <dbReference type="ARBA" id="ARBA00018761"/>
    </source>
</evidence>
<organism evidence="21 22">
    <name type="scientific">Novosphingobium ginsenosidimutans</name>
    <dbReference type="NCBI Taxonomy" id="1176536"/>
    <lineage>
        <taxon>Bacteria</taxon>
        <taxon>Pseudomonadati</taxon>
        <taxon>Pseudomonadota</taxon>
        <taxon>Alphaproteobacteria</taxon>
        <taxon>Sphingomonadales</taxon>
        <taxon>Sphingomonadaceae</taxon>
        <taxon>Novosphingobium</taxon>
    </lineage>
</organism>
<keyword evidence="5 20" id="KW-0813">Transport</keyword>
<evidence type="ECO:0000256" key="12">
    <source>
        <dbReference type="ARBA" id="ARBA00022956"/>
    </source>
</evidence>
<comment type="subcellular location">
    <subcellularLocation>
        <location evidence="2 20">Cellular chromatophore membrane</location>
        <topology evidence="2 20">Multi-pass membrane protein</topology>
    </subcellularLocation>
</comment>
<dbReference type="Pfam" id="PF00124">
    <property type="entry name" value="Photo_RC"/>
    <property type="match status" value="1"/>
</dbReference>
<protein>
    <recommendedName>
        <fullName evidence="4 20">Reaction center protein M chain</fullName>
    </recommendedName>
    <alternativeName>
        <fullName evidence="18 20">Photosynthetic reaction center M subunit</fullName>
    </alternativeName>
</protein>
<keyword evidence="10 20" id="KW-0479">Metal-binding</keyword>
<keyword evidence="7 20" id="KW-0148">Chlorophyll</keyword>
<evidence type="ECO:0000256" key="7">
    <source>
        <dbReference type="ARBA" id="ARBA00022494"/>
    </source>
</evidence>
<evidence type="ECO:0000256" key="6">
    <source>
        <dbReference type="ARBA" id="ARBA00022469"/>
    </source>
</evidence>
<dbReference type="GO" id="GO:0030077">
    <property type="term" value="C:plasma membrane light-harvesting complex"/>
    <property type="evidence" value="ECO:0007669"/>
    <property type="project" value="InterPro"/>
</dbReference>
<accession>A0A5B8S4F4</accession>
<keyword evidence="6 20" id="KW-0674">Reaction center</keyword>
<comment type="subunit">
    <text evidence="20">Reaction center is composed of four bacteriochlorophylls, two bacteriopheophytins, two ubiquinones, one iron, and highly hydrophobic polypeptide chains.</text>
</comment>
<evidence type="ECO:0000256" key="9">
    <source>
        <dbReference type="ARBA" id="ARBA00022692"/>
    </source>
</evidence>
<dbReference type="Gene3D" id="1.20.85.10">
    <property type="entry name" value="Photosystem II protein D1-like"/>
    <property type="match status" value="2"/>
</dbReference>
<dbReference type="Proteomes" id="UP000321172">
    <property type="component" value="Chromosome"/>
</dbReference>